<feature type="compositionally biased region" description="Basic and acidic residues" evidence="1">
    <location>
        <begin position="121"/>
        <end position="138"/>
    </location>
</feature>
<evidence type="ECO:0000313" key="2">
    <source>
        <dbReference type="EMBL" id="AFA44321.1"/>
    </source>
</evidence>
<dbReference type="Proteomes" id="UP000007524">
    <property type="component" value="Segment"/>
</dbReference>
<evidence type="ECO:0000256" key="1">
    <source>
        <dbReference type="SAM" id="MobiDB-lite"/>
    </source>
</evidence>
<dbReference type="EMBL" id="JQ513383">
    <property type="protein sequence ID" value="AFA44321.1"/>
    <property type="molecule type" value="Genomic_DNA"/>
</dbReference>
<dbReference type="RefSeq" id="YP_007007203.1">
    <property type="nucleotide sequence ID" value="NC_019526.1"/>
</dbReference>
<keyword evidence="3" id="KW-1185">Reference proteome</keyword>
<dbReference type="KEGG" id="vg:14012636"/>
<feature type="region of interest" description="Disordered" evidence="1">
    <location>
        <begin position="121"/>
        <end position="181"/>
    </location>
</feature>
<dbReference type="GeneID" id="14012636"/>
<name>H6X3K5_9CAUD</name>
<feature type="compositionally biased region" description="Low complexity" evidence="1">
    <location>
        <begin position="139"/>
        <end position="160"/>
    </location>
</feature>
<dbReference type="OrthoDB" id="19477at10239"/>
<gene>
    <name evidence="2" type="ORF">RaK2_00048</name>
</gene>
<accession>H6X3K5</accession>
<reference evidence="2 3" key="1">
    <citation type="journal article" date="2012" name="J. Virol.">
        <title>Genome of Klebsiella sp.-Infecting Bacteriophage vB_KleM_RaK2.</title>
        <authorList>
            <person name="Simoliunas E."/>
            <person name="Kaliniene L."/>
            <person name="Truncaite L."/>
            <person name="Klausa V."/>
            <person name="Zajanckauskaite A."/>
            <person name="Meskys R."/>
        </authorList>
    </citation>
    <scope>NUCLEOTIDE SEQUENCE [LARGE SCALE GENOMIC DNA]</scope>
</reference>
<sequence>MSLFDEVITHNTELQEDRPYSRTQGAIDAAKGKVKGMFGSGQVEQGAQEVGAEANKYWNEFKRYIGRKYGKSQSTVPYSDVEEFFKGNNLDTKFLGNNNRRSFTPKDVGNALLQAVRQEMNDYKKQEEPKQEQPKQQDDTTTQERPSTGSDQGQPGSSDSLNNEIQRLTPAERSQLLSLLA</sequence>
<proteinExistence type="predicted"/>
<protein>
    <submittedName>
        <fullName evidence="2">Uncharacterized protein</fullName>
    </submittedName>
</protein>
<evidence type="ECO:0000313" key="3">
    <source>
        <dbReference type="Proteomes" id="UP000007524"/>
    </source>
</evidence>
<organism evidence="2 3">
    <name type="scientific">Klebsiella phage vB_KleM_RaK2</name>
    <dbReference type="NCBI Taxonomy" id="1147094"/>
    <lineage>
        <taxon>Viruses</taxon>
        <taxon>Duplodnaviria</taxon>
        <taxon>Heunggongvirae</taxon>
        <taxon>Uroviricota</taxon>
        <taxon>Caudoviricetes</taxon>
        <taxon>Alcyoneusvirus</taxon>
        <taxon>Alcyoneusvirus RaK2</taxon>
    </lineage>
</organism>